<dbReference type="CDD" id="cd00882">
    <property type="entry name" value="Ras_like_GTPase"/>
    <property type="match status" value="1"/>
</dbReference>
<evidence type="ECO:0008006" key="4">
    <source>
        <dbReference type="Google" id="ProtNLM"/>
    </source>
</evidence>
<dbReference type="HOGENOM" id="CLU_640926_0_0_1"/>
<organism evidence="2 3">
    <name type="scientific">Phialophora macrospora</name>
    <dbReference type="NCBI Taxonomy" id="1851006"/>
    <lineage>
        <taxon>Eukaryota</taxon>
        <taxon>Fungi</taxon>
        <taxon>Dikarya</taxon>
        <taxon>Ascomycota</taxon>
        <taxon>Pezizomycotina</taxon>
        <taxon>Eurotiomycetes</taxon>
        <taxon>Chaetothyriomycetidae</taxon>
        <taxon>Chaetothyriales</taxon>
        <taxon>Herpotrichiellaceae</taxon>
        <taxon>Phialophora</taxon>
    </lineage>
</organism>
<dbReference type="SUPFAM" id="SSF52540">
    <property type="entry name" value="P-loop containing nucleoside triphosphate hydrolases"/>
    <property type="match status" value="1"/>
</dbReference>
<sequence>MDWNFHHASPDDHSVGQPHLQHEPRRPVIALLGATGVGKTCFASRAMGQDLQAERLMDYGPRIVEHEFRHRSLDMDVILIDAPGFDDPNKSDPVLLIEFSEYFQHLASRGLSLWGIIYFHRINDTRMYGSAQRTLQLLALMIGERYLRHVRLCTTMWNQVDRERGESREEQLKTKFWTELIDKGAQVERFDGTPRSARSIIEDLVRSVQFPDTTIHDSQFDRPGDRRALSETEEGRLALRSLDDTLQELQESLHGIQRQLTEPDFQNFGSQPDHTELFTQERVLQGQIRIVEGLKASFLNPGSPQSHGPEADVFTRSSLAQQSPDPAYSSFPMHNDPRDSWNDSAAPQLDPRALRGQRSFGGGTGSLALDPGVDFEPPFRQRGSHSPRFAGGGRGSQEHIEAGGGGGFHQLPEQPRGFDQAFVGSRNW</sequence>
<keyword evidence="3" id="KW-1185">Reference proteome</keyword>
<evidence type="ECO:0000313" key="2">
    <source>
        <dbReference type="EMBL" id="KIW70872.1"/>
    </source>
</evidence>
<dbReference type="Gene3D" id="3.40.50.300">
    <property type="entry name" value="P-loop containing nucleotide triphosphate hydrolases"/>
    <property type="match status" value="1"/>
</dbReference>
<dbReference type="Proteomes" id="UP000054266">
    <property type="component" value="Unassembled WGS sequence"/>
</dbReference>
<evidence type="ECO:0000313" key="3">
    <source>
        <dbReference type="Proteomes" id="UP000054266"/>
    </source>
</evidence>
<reference evidence="2 3" key="1">
    <citation type="submission" date="2015-01" db="EMBL/GenBank/DDBJ databases">
        <title>The Genome Sequence of Capronia semiimmersa CBS27337.</title>
        <authorList>
            <consortium name="The Broad Institute Genomics Platform"/>
            <person name="Cuomo C."/>
            <person name="de Hoog S."/>
            <person name="Gorbushina A."/>
            <person name="Stielow B."/>
            <person name="Teixiera M."/>
            <person name="Abouelleil A."/>
            <person name="Chapman S.B."/>
            <person name="Priest M."/>
            <person name="Young S.K."/>
            <person name="Wortman J."/>
            <person name="Nusbaum C."/>
            <person name="Birren B."/>
        </authorList>
    </citation>
    <scope>NUCLEOTIDE SEQUENCE [LARGE SCALE GENOMIC DNA]</scope>
    <source>
        <strain evidence="2 3">CBS 27337</strain>
    </source>
</reference>
<dbReference type="EMBL" id="KN846957">
    <property type="protein sequence ID" value="KIW70872.1"/>
    <property type="molecule type" value="Genomic_DNA"/>
</dbReference>
<dbReference type="InterPro" id="IPR027417">
    <property type="entry name" value="P-loop_NTPase"/>
</dbReference>
<protein>
    <recommendedName>
        <fullName evidence="4">G domain-containing protein</fullName>
    </recommendedName>
</protein>
<dbReference type="STRING" id="5601.A0A0D2E981"/>
<gene>
    <name evidence="2" type="ORF">PV04_03107</name>
</gene>
<evidence type="ECO:0000256" key="1">
    <source>
        <dbReference type="SAM" id="MobiDB-lite"/>
    </source>
</evidence>
<accession>A0A0D2E981</accession>
<name>A0A0D2E981_9EURO</name>
<feature type="region of interest" description="Disordered" evidence="1">
    <location>
        <begin position="1"/>
        <end position="20"/>
    </location>
</feature>
<dbReference type="AlphaFoldDB" id="A0A0D2E981"/>
<proteinExistence type="predicted"/>
<feature type="region of interest" description="Disordered" evidence="1">
    <location>
        <begin position="318"/>
        <end position="428"/>
    </location>
</feature>